<evidence type="ECO:0000313" key="2">
    <source>
        <dbReference type="EMBL" id="TWI55871.1"/>
    </source>
</evidence>
<dbReference type="InterPro" id="IPR025435">
    <property type="entry name" value="YfhD-like"/>
</dbReference>
<protein>
    <submittedName>
        <fullName evidence="2">YfhD-like protein</fullName>
    </submittedName>
</protein>
<dbReference type="OrthoDB" id="2973490at2"/>
<dbReference type="RefSeq" id="WP_144450727.1">
    <property type="nucleotide sequence ID" value="NZ_VLKZ01000006.1"/>
</dbReference>
<dbReference type="Pfam" id="PF14151">
    <property type="entry name" value="YfhD"/>
    <property type="match status" value="1"/>
</dbReference>
<dbReference type="AlphaFoldDB" id="A0A562QGK4"/>
<accession>A0A562QGK4</accession>
<name>A0A562QGK4_9BACI</name>
<keyword evidence="3" id="KW-1185">Reference proteome</keyword>
<organism evidence="2 3">
    <name type="scientific">Halalkalibacter nanhaiisediminis</name>
    <dbReference type="NCBI Taxonomy" id="688079"/>
    <lineage>
        <taxon>Bacteria</taxon>
        <taxon>Bacillati</taxon>
        <taxon>Bacillota</taxon>
        <taxon>Bacilli</taxon>
        <taxon>Bacillales</taxon>
        <taxon>Bacillaceae</taxon>
        <taxon>Halalkalibacter</taxon>
    </lineage>
</organism>
<proteinExistence type="predicted"/>
<gene>
    <name evidence="2" type="ORF">IQ10_02431</name>
</gene>
<evidence type="ECO:0000313" key="3">
    <source>
        <dbReference type="Proteomes" id="UP000315711"/>
    </source>
</evidence>
<feature type="compositionally biased region" description="Basic and acidic residues" evidence="1">
    <location>
        <begin position="1"/>
        <end position="17"/>
    </location>
</feature>
<sequence length="46" mass="5336">MSDKKVKQQGEFDEVKFSSELADTDDKEAMARMEEADKRAEIKQKN</sequence>
<evidence type="ECO:0000256" key="1">
    <source>
        <dbReference type="SAM" id="MobiDB-lite"/>
    </source>
</evidence>
<reference evidence="2 3" key="1">
    <citation type="journal article" date="2015" name="Stand. Genomic Sci.">
        <title>Genomic Encyclopedia of Bacterial and Archaeal Type Strains, Phase III: the genomes of soil and plant-associated and newly described type strains.</title>
        <authorList>
            <person name="Whitman W.B."/>
            <person name="Woyke T."/>
            <person name="Klenk H.P."/>
            <person name="Zhou Y."/>
            <person name="Lilburn T.G."/>
            <person name="Beck B.J."/>
            <person name="De Vos P."/>
            <person name="Vandamme P."/>
            <person name="Eisen J.A."/>
            <person name="Garrity G."/>
            <person name="Hugenholtz P."/>
            <person name="Kyrpides N.C."/>
        </authorList>
    </citation>
    <scope>NUCLEOTIDE SEQUENCE [LARGE SCALE GENOMIC DNA]</scope>
    <source>
        <strain evidence="2 3">CGMCC 1.10116</strain>
    </source>
</reference>
<comment type="caution">
    <text evidence="2">The sequence shown here is derived from an EMBL/GenBank/DDBJ whole genome shotgun (WGS) entry which is preliminary data.</text>
</comment>
<dbReference type="Proteomes" id="UP000315711">
    <property type="component" value="Unassembled WGS sequence"/>
</dbReference>
<dbReference type="EMBL" id="VLKZ01000006">
    <property type="protein sequence ID" value="TWI55871.1"/>
    <property type="molecule type" value="Genomic_DNA"/>
</dbReference>
<feature type="region of interest" description="Disordered" evidence="1">
    <location>
        <begin position="1"/>
        <end position="26"/>
    </location>
</feature>